<reference evidence="3" key="1">
    <citation type="submission" date="2012-04" db="EMBL/GenBank/DDBJ databases">
        <title>Complete genome sequence of Helicobacter cetorum strain MIT 00-7128.</title>
        <authorList>
            <person name="Kersulyte D."/>
            <person name="Berg D.E."/>
        </authorList>
    </citation>
    <scope>NUCLEOTIDE SEQUENCE [LARGE SCALE GENOMIC DNA]</scope>
    <source>
        <strain evidence="3">MIT 00-7128</strain>
    </source>
</reference>
<dbReference type="AlphaFoldDB" id="I0EME5"/>
<keyword evidence="3" id="KW-1185">Reference proteome</keyword>
<proteinExistence type="predicted"/>
<gene>
    <name evidence="2" type="ordered locus">HCW_04225</name>
</gene>
<sequence length="197" mass="23465">MFNKQHLNSLRKKDISIVDRLVVLKGSHIFLLKNIEEIHEFLDGFYENDLIFEKVFTGIATSSRVHNGMTFRNRVDEKYLNELRKSANHATTFRNTLRMSYAIEALEILGYKEVFENLSGYRLHSKAKSYIEQIKGVQIETNYFRLRKGYATRKKPRYDFLSSDPRLKSLEQRKIELQIQLKEIEHEIQEIRHKELV</sequence>
<name>I0EME5_HELC0</name>
<evidence type="ECO:0000313" key="3">
    <source>
        <dbReference type="Proteomes" id="UP000005010"/>
    </source>
</evidence>
<evidence type="ECO:0000313" key="2">
    <source>
        <dbReference type="EMBL" id="AFI04114.1"/>
    </source>
</evidence>
<dbReference type="Proteomes" id="UP000005010">
    <property type="component" value="Chromosome"/>
</dbReference>
<keyword evidence="1" id="KW-0175">Coiled coil</keyword>
<dbReference type="KEGG" id="hce:HCW_04225"/>
<dbReference type="PATRIC" id="fig|182217.3.peg.902"/>
<evidence type="ECO:0000256" key="1">
    <source>
        <dbReference type="SAM" id="Coils"/>
    </source>
</evidence>
<accession>I0EME5</accession>
<dbReference type="STRING" id="182217.HCW_04225"/>
<protein>
    <submittedName>
        <fullName evidence="2">Uncharacterized protein</fullName>
    </submittedName>
</protein>
<dbReference type="EMBL" id="CP003479">
    <property type="protein sequence ID" value="AFI04114.1"/>
    <property type="molecule type" value="Genomic_DNA"/>
</dbReference>
<organism evidence="2 3">
    <name type="scientific">Helicobacter cetorum (strain ATCC BAA-429 / MIT 00-7128)</name>
    <dbReference type="NCBI Taxonomy" id="182217"/>
    <lineage>
        <taxon>Bacteria</taxon>
        <taxon>Pseudomonadati</taxon>
        <taxon>Campylobacterota</taxon>
        <taxon>Epsilonproteobacteria</taxon>
        <taxon>Campylobacterales</taxon>
        <taxon>Helicobacteraceae</taxon>
        <taxon>Helicobacter</taxon>
    </lineage>
</organism>
<dbReference type="HOGENOM" id="CLU_1382449_0_0_7"/>
<feature type="coiled-coil region" evidence="1">
    <location>
        <begin position="167"/>
        <end position="194"/>
    </location>
</feature>